<dbReference type="InterPro" id="IPR012392">
    <property type="entry name" value="3-ktacl-CoA_syn"/>
</dbReference>
<dbReference type="InterPro" id="IPR013601">
    <property type="entry name" value="FAE1_typ3_polyketide_synth"/>
</dbReference>
<proteinExistence type="inferred from homology"/>
<dbReference type="GO" id="GO:0006633">
    <property type="term" value="P:fatty acid biosynthetic process"/>
    <property type="evidence" value="ECO:0007669"/>
    <property type="project" value="UniProtKB-UniPathway"/>
</dbReference>
<feature type="domain" description="FAE" evidence="7">
    <location>
        <begin position="46"/>
        <end position="332"/>
    </location>
</feature>
<sequence>MYYSGCQGIDEMVRTAIQHVEGLPVRVTPLEAIPEGLSSMVLYFLYKRKVSIYLLNFTCYQPPNSYRLPMALFVEQNLHQNQFDQESMAFQTKILEKSGFSDETCIPPSLTQLPIRKSLSFTIQEASSVIFSMVEDLLLKNNINPKAIDILISNNSLFCPTPSLSAMVIHKFRMRSNIMSFNLSGMGCSAGLVSVGLAKDLLRIHPNSLALIVSTELLSQNWYTGQNRSMLLTNCLFRMGGAAILLSSRVQDKKMAKYVLQHLIRTNRAQDDQSYACVFEDVDMENKTGISIAKSIVNVTGEALKANMAALGPIVLPFSEQFQYMLSLLSQKTRVSGRKRVYIPDFKRAFEHFCIHAGGKAVILAIEKSLNLRKQDVEASKMTLHRFGNTSSSSIWYELSYMEAKGRMKRGDRVWQIAFGSGFKCNSAVWKCVQSVGPKITNAWTDRIHLYPIDVTDIMKID</sequence>
<keyword evidence="4 6" id="KW-0012">Acyltransferase</keyword>
<dbReference type="CDD" id="cd00831">
    <property type="entry name" value="CHS_like"/>
    <property type="match status" value="1"/>
</dbReference>
<dbReference type="OrthoDB" id="329835at2759"/>
<organism evidence="9 10">
    <name type="scientific">Nyssa sinensis</name>
    <dbReference type="NCBI Taxonomy" id="561372"/>
    <lineage>
        <taxon>Eukaryota</taxon>
        <taxon>Viridiplantae</taxon>
        <taxon>Streptophyta</taxon>
        <taxon>Embryophyta</taxon>
        <taxon>Tracheophyta</taxon>
        <taxon>Spermatophyta</taxon>
        <taxon>Magnoliopsida</taxon>
        <taxon>eudicotyledons</taxon>
        <taxon>Gunneridae</taxon>
        <taxon>Pentapetalae</taxon>
        <taxon>asterids</taxon>
        <taxon>Cornales</taxon>
        <taxon>Nyssaceae</taxon>
        <taxon>Nyssa</taxon>
    </lineage>
</organism>
<dbReference type="SUPFAM" id="SSF53901">
    <property type="entry name" value="Thiolase-like"/>
    <property type="match status" value="2"/>
</dbReference>
<keyword evidence="10" id="KW-1185">Reference proteome</keyword>
<comment type="pathway">
    <text evidence="1 6">Lipid metabolism; fatty acid biosynthesis.</text>
</comment>
<dbReference type="EC" id="2.3.1.-" evidence="6"/>
<feature type="domain" description="Beta-ketoacyl-[acyl-carrier-protein] synthase III C-terminal" evidence="8">
    <location>
        <begin position="351"/>
        <end position="431"/>
    </location>
</feature>
<dbReference type="PIRSF" id="PIRSF036417">
    <property type="entry name" value="3-ktacl-CoA_syn"/>
    <property type="match status" value="1"/>
</dbReference>
<dbReference type="AlphaFoldDB" id="A0A5J5C0Y4"/>
<evidence type="ECO:0000256" key="4">
    <source>
        <dbReference type="ARBA" id="ARBA00023315"/>
    </source>
</evidence>
<dbReference type="Proteomes" id="UP000325577">
    <property type="component" value="Linkage Group LG0"/>
</dbReference>
<reference evidence="9 10" key="1">
    <citation type="submission" date="2019-09" db="EMBL/GenBank/DDBJ databases">
        <title>A chromosome-level genome assembly of the Chinese tupelo Nyssa sinensis.</title>
        <authorList>
            <person name="Yang X."/>
            <person name="Kang M."/>
            <person name="Yang Y."/>
            <person name="Xiong H."/>
            <person name="Wang M."/>
            <person name="Zhang Z."/>
            <person name="Wang Z."/>
            <person name="Wu H."/>
            <person name="Ma T."/>
            <person name="Liu J."/>
            <person name="Xi Z."/>
        </authorList>
    </citation>
    <scope>NUCLEOTIDE SEQUENCE [LARGE SCALE GENOMIC DNA]</scope>
    <source>
        <strain evidence="9">J267</strain>
        <tissue evidence="9">Leaf</tissue>
    </source>
</reference>
<evidence type="ECO:0000259" key="7">
    <source>
        <dbReference type="Pfam" id="PF08392"/>
    </source>
</evidence>
<dbReference type="GO" id="GO:0009922">
    <property type="term" value="F:fatty acid elongase activity"/>
    <property type="evidence" value="ECO:0007669"/>
    <property type="project" value="UniProtKB-EC"/>
</dbReference>
<dbReference type="UniPathway" id="UPA00094"/>
<dbReference type="Pfam" id="PF08392">
    <property type="entry name" value="FAE1_CUT1_RppA"/>
    <property type="match status" value="1"/>
</dbReference>
<evidence type="ECO:0000259" key="8">
    <source>
        <dbReference type="Pfam" id="PF08541"/>
    </source>
</evidence>
<dbReference type="PANTHER" id="PTHR31561">
    <property type="entry name" value="3-KETOACYL-COA SYNTHASE"/>
    <property type="match status" value="1"/>
</dbReference>
<dbReference type="Pfam" id="PF08541">
    <property type="entry name" value="ACP_syn_III_C"/>
    <property type="match status" value="1"/>
</dbReference>
<evidence type="ECO:0000256" key="1">
    <source>
        <dbReference type="ARBA" id="ARBA00005194"/>
    </source>
</evidence>
<comment type="catalytic activity">
    <reaction evidence="5">
        <text>a very-long-chain acyl-CoA + malonyl-CoA + H(+) = a very-long-chain 3-oxoacyl-CoA + CO2 + CoA</text>
        <dbReference type="Rhea" id="RHEA:32727"/>
        <dbReference type="ChEBI" id="CHEBI:15378"/>
        <dbReference type="ChEBI" id="CHEBI:16526"/>
        <dbReference type="ChEBI" id="CHEBI:57287"/>
        <dbReference type="ChEBI" id="CHEBI:57384"/>
        <dbReference type="ChEBI" id="CHEBI:90725"/>
        <dbReference type="ChEBI" id="CHEBI:90736"/>
        <dbReference type="EC" id="2.3.1.199"/>
    </reaction>
</comment>
<comment type="similarity">
    <text evidence="2 6">Belongs to the thiolase-like superfamily. Chalcone/stilbene synthases family.</text>
</comment>
<protein>
    <recommendedName>
        <fullName evidence="6">3-ketoacyl-CoA synthase</fullName>
        <ecNumber evidence="6">2.3.1.-</ecNumber>
    </recommendedName>
</protein>
<gene>
    <name evidence="9" type="ORF">F0562_000612</name>
</gene>
<evidence type="ECO:0000256" key="6">
    <source>
        <dbReference type="PIRNR" id="PIRNR036417"/>
    </source>
</evidence>
<evidence type="ECO:0000313" key="10">
    <source>
        <dbReference type="Proteomes" id="UP000325577"/>
    </source>
</evidence>
<keyword evidence="3 6" id="KW-0808">Transferase</keyword>
<evidence type="ECO:0000256" key="3">
    <source>
        <dbReference type="ARBA" id="ARBA00022679"/>
    </source>
</evidence>
<dbReference type="GO" id="GO:0016020">
    <property type="term" value="C:membrane"/>
    <property type="evidence" value="ECO:0007669"/>
    <property type="project" value="InterPro"/>
</dbReference>
<evidence type="ECO:0000256" key="5">
    <source>
        <dbReference type="ARBA" id="ARBA00047375"/>
    </source>
</evidence>
<evidence type="ECO:0000313" key="9">
    <source>
        <dbReference type="EMBL" id="KAA8548928.1"/>
    </source>
</evidence>
<dbReference type="InterPro" id="IPR016039">
    <property type="entry name" value="Thiolase-like"/>
</dbReference>
<dbReference type="Gene3D" id="3.40.47.10">
    <property type="match status" value="1"/>
</dbReference>
<dbReference type="EMBL" id="CM018031">
    <property type="protein sequence ID" value="KAA8548928.1"/>
    <property type="molecule type" value="Genomic_DNA"/>
</dbReference>
<dbReference type="InterPro" id="IPR013747">
    <property type="entry name" value="ACP_syn_III_C"/>
</dbReference>
<name>A0A5J5C0Y4_9ASTE</name>
<accession>A0A5J5C0Y4</accession>
<evidence type="ECO:0000256" key="2">
    <source>
        <dbReference type="ARBA" id="ARBA00005531"/>
    </source>
</evidence>